<protein>
    <submittedName>
        <fullName evidence="1">Uncharacterized protein</fullName>
    </submittedName>
</protein>
<name>A0AAV2IRZ0_KNICA</name>
<organism evidence="1 2">
    <name type="scientific">Knipowitschia caucasica</name>
    <name type="common">Caucasian dwarf goby</name>
    <name type="synonym">Pomatoschistus caucasicus</name>
    <dbReference type="NCBI Taxonomy" id="637954"/>
    <lineage>
        <taxon>Eukaryota</taxon>
        <taxon>Metazoa</taxon>
        <taxon>Chordata</taxon>
        <taxon>Craniata</taxon>
        <taxon>Vertebrata</taxon>
        <taxon>Euteleostomi</taxon>
        <taxon>Actinopterygii</taxon>
        <taxon>Neopterygii</taxon>
        <taxon>Teleostei</taxon>
        <taxon>Neoteleostei</taxon>
        <taxon>Acanthomorphata</taxon>
        <taxon>Gobiaria</taxon>
        <taxon>Gobiiformes</taxon>
        <taxon>Gobioidei</taxon>
        <taxon>Gobiidae</taxon>
        <taxon>Gobiinae</taxon>
        <taxon>Knipowitschia</taxon>
    </lineage>
</organism>
<evidence type="ECO:0000313" key="2">
    <source>
        <dbReference type="Proteomes" id="UP001497482"/>
    </source>
</evidence>
<dbReference type="EMBL" id="OZ035823">
    <property type="protein sequence ID" value="CAL1567958.1"/>
    <property type="molecule type" value="Genomic_DNA"/>
</dbReference>
<gene>
    <name evidence="1" type="ORF">KC01_LOCUS678</name>
</gene>
<proteinExistence type="predicted"/>
<evidence type="ECO:0000313" key="1">
    <source>
        <dbReference type="EMBL" id="CAL1567958.1"/>
    </source>
</evidence>
<dbReference type="AlphaFoldDB" id="A0AAV2IRZ0"/>
<accession>A0AAV2IRZ0</accession>
<keyword evidence="2" id="KW-1185">Reference proteome</keyword>
<sequence length="110" mass="11559">MSKSEGPGELLCLRLSAAEAPKGPQLVCGSCQHQGLVVWGEVQGEVQGGGAAARARLCDVKCPQECGSLKIHASWVVSSSEGPELSIHIWTLTTALLGPVVRGQHWVSNM</sequence>
<dbReference type="Proteomes" id="UP001497482">
    <property type="component" value="Chromosome 1"/>
</dbReference>
<reference evidence="1 2" key="1">
    <citation type="submission" date="2024-04" db="EMBL/GenBank/DDBJ databases">
        <authorList>
            <person name="Waldvogel A.-M."/>
            <person name="Schoenle A."/>
        </authorList>
    </citation>
    <scope>NUCLEOTIDE SEQUENCE [LARGE SCALE GENOMIC DNA]</scope>
</reference>